<dbReference type="Gene3D" id="3.90.550.10">
    <property type="entry name" value="Spore Coat Polysaccharide Biosynthesis Protein SpsA, Chain A"/>
    <property type="match status" value="1"/>
</dbReference>
<sequence length="236" mass="27189">MSSSQVIAFLPCRKGSQRVKHKNIRKFAGIEGGLTKIKIEQLVNCERIDKIIVSTDDQEVISICESVLSSSSKEYVIDHRPKELASSETSTDDLIQYVGEIIPKGEILWTHVTSPFITSNIYTDVITVYQEIKAKEQCDSLTTVTKHQKFFWSKQGKAINYDRSIEKWPRTQTMEPIYEINSGIFLCNAEIYHDLKDRVGVNPYLYELTDIQAMDVDWEEDFQLAEILWSKNKLKV</sequence>
<evidence type="ECO:0000313" key="1">
    <source>
        <dbReference type="EMBL" id="REK69587.1"/>
    </source>
</evidence>
<dbReference type="AlphaFoldDB" id="A0A371P0V7"/>
<dbReference type="PANTHER" id="PTHR21485">
    <property type="entry name" value="HAD SUPERFAMILY MEMBERS CMAS AND KDSC"/>
    <property type="match status" value="1"/>
</dbReference>
<dbReference type="EMBL" id="QUBQ01000007">
    <property type="protein sequence ID" value="REK69587.1"/>
    <property type="molecule type" value="Genomic_DNA"/>
</dbReference>
<gene>
    <name evidence="1" type="ORF">DX130_24105</name>
</gene>
<dbReference type="Pfam" id="PF02348">
    <property type="entry name" value="CTP_transf_3"/>
    <property type="match status" value="1"/>
</dbReference>
<dbReference type="OrthoDB" id="9805604at2"/>
<keyword evidence="2" id="KW-1185">Reference proteome</keyword>
<keyword evidence="1" id="KW-0548">Nucleotidyltransferase</keyword>
<organism evidence="1 2">
    <name type="scientific">Paenibacillus paeoniae</name>
    <dbReference type="NCBI Taxonomy" id="2292705"/>
    <lineage>
        <taxon>Bacteria</taxon>
        <taxon>Bacillati</taxon>
        <taxon>Bacillota</taxon>
        <taxon>Bacilli</taxon>
        <taxon>Bacillales</taxon>
        <taxon>Paenibacillaceae</taxon>
        <taxon>Paenibacillus</taxon>
    </lineage>
</organism>
<protein>
    <submittedName>
        <fullName evidence="1">Acylneuraminate cytidylyltransferase family protein</fullName>
    </submittedName>
</protein>
<keyword evidence="1" id="KW-0808">Transferase</keyword>
<dbReference type="RefSeq" id="WP_116049729.1">
    <property type="nucleotide sequence ID" value="NZ_QUBQ01000007.1"/>
</dbReference>
<dbReference type="PANTHER" id="PTHR21485:SF6">
    <property type="entry name" value="N-ACYLNEURAMINATE CYTIDYLYLTRANSFERASE-RELATED"/>
    <property type="match status" value="1"/>
</dbReference>
<dbReference type="GO" id="GO:0008781">
    <property type="term" value="F:N-acylneuraminate cytidylyltransferase activity"/>
    <property type="evidence" value="ECO:0007669"/>
    <property type="project" value="TreeGrafter"/>
</dbReference>
<dbReference type="Proteomes" id="UP000261905">
    <property type="component" value="Unassembled WGS sequence"/>
</dbReference>
<dbReference type="InterPro" id="IPR029044">
    <property type="entry name" value="Nucleotide-diphossugar_trans"/>
</dbReference>
<accession>A0A371P0V7</accession>
<dbReference type="CDD" id="cd02513">
    <property type="entry name" value="CMP-NeuAc_Synthase"/>
    <property type="match status" value="1"/>
</dbReference>
<comment type="caution">
    <text evidence="1">The sequence shown here is derived from an EMBL/GenBank/DDBJ whole genome shotgun (WGS) entry which is preliminary data.</text>
</comment>
<proteinExistence type="predicted"/>
<dbReference type="InterPro" id="IPR050793">
    <property type="entry name" value="CMP-NeuNAc_synthase"/>
</dbReference>
<evidence type="ECO:0000313" key="2">
    <source>
        <dbReference type="Proteomes" id="UP000261905"/>
    </source>
</evidence>
<dbReference type="SUPFAM" id="SSF53448">
    <property type="entry name" value="Nucleotide-diphospho-sugar transferases"/>
    <property type="match status" value="1"/>
</dbReference>
<dbReference type="InterPro" id="IPR003329">
    <property type="entry name" value="Cytidylyl_trans"/>
</dbReference>
<reference evidence="1 2" key="1">
    <citation type="submission" date="2018-08" db="EMBL/GenBank/DDBJ databases">
        <title>Paenibacillus sp. M4BSY-1, whole genome shotgun sequence.</title>
        <authorList>
            <person name="Tuo L."/>
        </authorList>
    </citation>
    <scope>NUCLEOTIDE SEQUENCE [LARGE SCALE GENOMIC DNA]</scope>
    <source>
        <strain evidence="1 2">M4BSY-1</strain>
    </source>
</reference>
<name>A0A371P0V7_9BACL</name>